<reference evidence="2" key="1">
    <citation type="submission" date="2023-03" db="EMBL/GenBank/DDBJ databases">
        <title>Massive genome expansion in bonnet fungi (Mycena s.s.) driven by repeated elements and novel gene families across ecological guilds.</title>
        <authorList>
            <consortium name="Lawrence Berkeley National Laboratory"/>
            <person name="Harder C.B."/>
            <person name="Miyauchi S."/>
            <person name="Viragh M."/>
            <person name="Kuo A."/>
            <person name="Thoen E."/>
            <person name="Andreopoulos B."/>
            <person name="Lu D."/>
            <person name="Skrede I."/>
            <person name="Drula E."/>
            <person name="Henrissat B."/>
            <person name="Morin E."/>
            <person name="Kohler A."/>
            <person name="Barry K."/>
            <person name="LaButti K."/>
            <person name="Morin E."/>
            <person name="Salamov A."/>
            <person name="Lipzen A."/>
            <person name="Mereny Z."/>
            <person name="Hegedus B."/>
            <person name="Baldrian P."/>
            <person name="Stursova M."/>
            <person name="Weitz H."/>
            <person name="Taylor A."/>
            <person name="Grigoriev I.V."/>
            <person name="Nagy L.G."/>
            <person name="Martin F."/>
            <person name="Kauserud H."/>
        </authorList>
    </citation>
    <scope>NUCLEOTIDE SEQUENCE</scope>
    <source>
        <strain evidence="2">9284</strain>
    </source>
</reference>
<evidence type="ECO:0000313" key="2">
    <source>
        <dbReference type="EMBL" id="KAJ7612190.1"/>
    </source>
</evidence>
<feature type="domain" description="F-box" evidence="1">
    <location>
        <begin position="19"/>
        <end position="51"/>
    </location>
</feature>
<dbReference type="AlphaFoldDB" id="A0AAD7B791"/>
<keyword evidence="3" id="KW-1185">Reference proteome</keyword>
<organism evidence="2 3">
    <name type="scientific">Roridomyces roridus</name>
    <dbReference type="NCBI Taxonomy" id="1738132"/>
    <lineage>
        <taxon>Eukaryota</taxon>
        <taxon>Fungi</taxon>
        <taxon>Dikarya</taxon>
        <taxon>Basidiomycota</taxon>
        <taxon>Agaricomycotina</taxon>
        <taxon>Agaricomycetes</taxon>
        <taxon>Agaricomycetidae</taxon>
        <taxon>Agaricales</taxon>
        <taxon>Marasmiineae</taxon>
        <taxon>Mycenaceae</taxon>
        <taxon>Roridomyces</taxon>
    </lineage>
</organism>
<gene>
    <name evidence="2" type="ORF">FB45DRAFT_308212</name>
</gene>
<name>A0AAD7B791_9AGAR</name>
<dbReference type="Pfam" id="PF00646">
    <property type="entry name" value="F-box"/>
    <property type="match status" value="1"/>
</dbReference>
<proteinExistence type="predicted"/>
<accession>A0AAD7B791</accession>
<comment type="caution">
    <text evidence="2">The sequence shown here is derived from an EMBL/GenBank/DDBJ whole genome shotgun (WGS) entry which is preliminary data.</text>
</comment>
<sequence length="389" mass="43707">MVLTRRAHRLDARMCITLWLPNELLTKIIHCSPKSDQATLCRVSKLFYALVLPILNRAVVLNFRKDDKSCDHFSRALIKVPQRAEAIRSLTLTPKPSHPNRLVQGAYDLLFEAMELMQGLQSITLEKRWEKTTINRLDRLVLPQLSTLRLRAENGFGCPDARAFSQFFAQHPSITRLYLPADSWLTVEPVHNFLPNLREYVGPTPLLRSLATQSLRAARLCPDSELSASNVQTLKALTKPGLPFVLSIDPGLGNRTLEVTIPAILSAVSTEMSSEIRSLELRTFETGRLSTETFNHITTQLLRFSHIAYFSIARSDAGYLGEFFVDIEAVQAALRAWATALPTLKGCFIGCPESPDACAWIKVGEQWERCTMQDFDVQAGFSIFEDADT</sequence>
<evidence type="ECO:0000259" key="1">
    <source>
        <dbReference type="Pfam" id="PF00646"/>
    </source>
</evidence>
<evidence type="ECO:0000313" key="3">
    <source>
        <dbReference type="Proteomes" id="UP001221142"/>
    </source>
</evidence>
<dbReference type="Proteomes" id="UP001221142">
    <property type="component" value="Unassembled WGS sequence"/>
</dbReference>
<dbReference type="InterPro" id="IPR001810">
    <property type="entry name" value="F-box_dom"/>
</dbReference>
<dbReference type="EMBL" id="JARKIF010000031">
    <property type="protein sequence ID" value="KAJ7612190.1"/>
    <property type="molecule type" value="Genomic_DNA"/>
</dbReference>
<protein>
    <recommendedName>
        <fullName evidence="1">F-box domain-containing protein</fullName>
    </recommendedName>
</protein>